<dbReference type="GO" id="GO:0005886">
    <property type="term" value="C:plasma membrane"/>
    <property type="evidence" value="ECO:0007669"/>
    <property type="project" value="UniProtKB-SubCell"/>
</dbReference>
<feature type="transmembrane region" description="Helical" evidence="6">
    <location>
        <begin position="397"/>
        <end position="417"/>
    </location>
</feature>
<dbReference type="Proteomes" id="UP000181790">
    <property type="component" value="Unassembled WGS sequence"/>
</dbReference>
<feature type="transmembrane region" description="Helical" evidence="6">
    <location>
        <begin position="40"/>
        <end position="60"/>
    </location>
</feature>
<keyword evidence="2" id="KW-1003">Cell membrane</keyword>
<feature type="transmembrane region" description="Helical" evidence="6">
    <location>
        <begin position="453"/>
        <end position="476"/>
    </location>
</feature>
<evidence type="ECO:0008006" key="9">
    <source>
        <dbReference type="Google" id="ProtNLM"/>
    </source>
</evidence>
<dbReference type="Pfam" id="PF01943">
    <property type="entry name" value="Polysacc_synt"/>
    <property type="match status" value="1"/>
</dbReference>
<gene>
    <name evidence="7" type="ORF">BLX24_17665</name>
</gene>
<feature type="transmembrane region" description="Helical" evidence="6">
    <location>
        <begin position="371"/>
        <end position="391"/>
    </location>
</feature>
<proteinExistence type="predicted"/>
<feature type="transmembrane region" description="Helical" evidence="6">
    <location>
        <begin position="158"/>
        <end position="175"/>
    </location>
</feature>
<feature type="transmembrane region" description="Helical" evidence="6">
    <location>
        <begin position="429"/>
        <end position="447"/>
    </location>
</feature>
<dbReference type="InterPro" id="IPR050833">
    <property type="entry name" value="Poly_Biosynth_Transport"/>
</dbReference>
<feature type="transmembrane region" description="Helical" evidence="6">
    <location>
        <begin position="181"/>
        <end position="201"/>
    </location>
</feature>
<dbReference type="RefSeq" id="WP_071504508.1">
    <property type="nucleotide sequence ID" value="NZ_MORL01000009.1"/>
</dbReference>
<protein>
    <recommendedName>
        <fullName evidence="9">Polysaccharide biosynthesis protein C-terminal domain-containing protein</fullName>
    </recommendedName>
</protein>
<reference evidence="7 8" key="1">
    <citation type="submission" date="2016-10" db="EMBL/GenBank/DDBJ databases">
        <title>Arsenicibacter rosenii gen. nov., sp. nov., an efficient arsenic-methylating bacterium isolated from an arsenic-contaminated paddy soil.</title>
        <authorList>
            <person name="Huang K."/>
        </authorList>
    </citation>
    <scope>NUCLEOTIDE SEQUENCE [LARGE SCALE GENOMIC DNA]</scope>
    <source>
        <strain evidence="7 8">SM-1</strain>
    </source>
</reference>
<dbReference type="AlphaFoldDB" id="A0A1S2VGS3"/>
<dbReference type="InterPro" id="IPR002797">
    <property type="entry name" value="Polysacc_synth"/>
</dbReference>
<sequence>MGIIIRQTIWSSAFAYAGIAVGFVTTGIIIPQVLETDQVGLLGLLPSIAVVLAQFVNLGLNGAGTRYFPYFRDAGRQHNGYLLIVCLSTLIGFALCALGLFLARDLVIERYSKESKLFVDYYYLLIPLTLLTVFFNIFDNYARLLYDSVSGTFLQQFFQRLLVLGAVGLYYYGFVDFVGFMWAWLGAYIIQTMLMITRVVQHHGLTLNPAYVSVNPAMRRELIWYAGLTLMTGLSSSIIQSIDKMMVNDGEGLSDTGIYTTMSYFGVAIGLPATALSKVAYTIIAEAWKRNDLDHIADVYKRSCLNQLIIGCLFYMGVVANMPNLVQFMKPGYEAGFYVVVWVGLGKLVDMATGVNGIITATSRYYAIDTVLFVLLAGLTVGLNLILMPLYGINGVAIGAAVATTLWNLARTIFVWAKFGMQPFTWHNLAVLVVAGGVFALAVWYPYGTGKSHVIADIIIRSSFITILFGGLVYGLRLSPDVNQMVHGLLKKLNFGRSR</sequence>
<dbReference type="EMBL" id="MORL01000009">
    <property type="protein sequence ID" value="OIN57919.1"/>
    <property type="molecule type" value="Genomic_DNA"/>
</dbReference>
<keyword evidence="3 6" id="KW-0812">Transmembrane</keyword>
<feature type="transmembrane region" description="Helical" evidence="6">
    <location>
        <begin position="12"/>
        <end position="34"/>
    </location>
</feature>
<evidence type="ECO:0000256" key="4">
    <source>
        <dbReference type="ARBA" id="ARBA00022989"/>
    </source>
</evidence>
<feature type="transmembrane region" description="Helical" evidence="6">
    <location>
        <begin position="262"/>
        <end position="284"/>
    </location>
</feature>
<evidence type="ECO:0000256" key="6">
    <source>
        <dbReference type="SAM" id="Phobius"/>
    </source>
</evidence>
<evidence type="ECO:0000256" key="5">
    <source>
        <dbReference type="ARBA" id="ARBA00023136"/>
    </source>
</evidence>
<accession>A0A1S2VGS3</accession>
<feature type="transmembrane region" description="Helical" evidence="6">
    <location>
        <begin position="305"/>
        <end position="323"/>
    </location>
</feature>
<keyword evidence="5 6" id="KW-0472">Membrane</keyword>
<evidence type="ECO:0000256" key="2">
    <source>
        <dbReference type="ARBA" id="ARBA00022475"/>
    </source>
</evidence>
<feature type="transmembrane region" description="Helical" evidence="6">
    <location>
        <begin position="121"/>
        <end position="138"/>
    </location>
</feature>
<feature type="transmembrane region" description="Helical" evidence="6">
    <location>
        <begin position="335"/>
        <end position="359"/>
    </location>
</feature>
<dbReference type="PANTHER" id="PTHR30250">
    <property type="entry name" value="PST FAMILY PREDICTED COLANIC ACID TRANSPORTER"/>
    <property type="match status" value="1"/>
</dbReference>
<evidence type="ECO:0000313" key="8">
    <source>
        <dbReference type="Proteomes" id="UP000181790"/>
    </source>
</evidence>
<evidence type="ECO:0000256" key="1">
    <source>
        <dbReference type="ARBA" id="ARBA00004651"/>
    </source>
</evidence>
<feature type="transmembrane region" description="Helical" evidence="6">
    <location>
        <begin position="81"/>
        <end position="101"/>
    </location>
</feature>
<feature type="transmembrane region" description="Helical" evidence="6">
    <location>
        <begin position="222"/>
        <end position="242"/>
    </location>
</feature>
<keyword evidence="4 6" id="KW-1133">Transmembrane helix</keyword>
<dbReference type="PANTHER" id="PTHR30250:SF11">
    <property type="entry name" value="O-ANTIGEN TRANSPORTER-RELATED"/>
    <property type="match status" value="1"/>
</dbReference>
<comment type="subcellular location">
    <subcellularLocation>
        <location evidence="1">Cell membrane</location>
        <topology evidence="1">Multi-pass membrane protein</topology>
    </subcellularLocation>
</comment>
<name>A0A1S2VGS3_9BACT</name>
<keyword evidence="8" id="KW-1185">Reference proteome</keyword>
<dbReference type="OrthoDB" id="88014at2"/>
<evidence type="ECO:0000313" key="7">
    <source>
        <dbReference type="EMBL" id="OIN57919.1"/>
    </source>
</evidence>
<comment type="caution">
    <text evidence="7">The sequence shown here is derived from an EMBL/GenBank/DDBJ whole genome shotgun (WGS) entry which is preliminary data.</text>
</comment>
<organism evidence="7 8">
    <name type="scientific">Arsenicibacter rosenii</name>
    <dbReference type="NCBI Taxonomy" id="1750698"/>
    <lineage>
        <taxon>Bacteria</taxon>
        <taxon>Pseudomonadati</taxon>
        <taxon>Bacteroidota</taxon>
        <taxon>Cytophagia</taxon>
        <taxon>Cytophagales</taxon>
        <taxon>Spirosomataceae</taxon>
        <taxon>Arsenicibacter</taxon>
    </lineage>
</organism>
<evidence type="ECO:0000256" key="3">
    <source>
        <dbReference type="ARBA" id="ARBA00022692"/>
    </source>
</evidence>